<dbReference type="OMA" id="TNIHCQE"/>
<dbReference type="VEuPathDB" id="VectorBase:HLOH_064244"/>
<dbReference type="Pfam" id="PF22913">
    <property type="entry name" value="NBAS_11th"/>
    <property type="match status" value="1"/>
</dbReference>
<dbReference type="InterPro" id="IPR054751">
    <property type="entry name" value="NBAS_C"/>
</dbReference>
<evidence type="ECO:0000256" key="2">
    <source>
        <dbReference type="SAM" id="Phobius"/>
    </source>
</evidence>
<dbReference type="EMBL" id="JABSTR010000005">
    <property type="protein sequence ID" value="KAH9370701.1"/>
    <property type="molecule type" value="Genomic_DNA"/>
</dbReference>
<dbReference type="AlphaFoldDB" id="A0A9J6G617"/>
<organism evidence="4 5">
    <name type="scientific">Haemaphysalis longicornis</name>
    <name type="common">Bush tick</name>
    <dbReference type="NCBI Taxonomy" id="44386"/>
    <lineage>
        <taxon>Eukaryota</taxon>
        <taxon>Metazoa</taxon>
        <taxon>Ecdysozoa</taxon>
        <taxon>Arthropoda</taxon>
        <taxon>Chelicerata</taxon>
        <taxon>Arachnida</taxon>
        <taxon>Acari</taxon>
        <taxon>Parasitiformes</taxon>
        <taxon>Ixodida</taxon>
        <taxon>Ixodoidea</taxon>
        <taxon>Ixodidae</taxon>
        <taxon>Haemaphysalinae</taxon>
        <taxon>Haemaphysalis</taxon>
    </lineage>
</organism>
<accession>A0A9J6G617</accession>
<dbReference type="PANTHER" id="PTHR15922:SF2">
    <property type="entry name" value="NBAS SUBUNIT OF NRZ TETHERING COMPLEX"/>
    <property type="match status" value="1"/>
</dbReference>
<keyword evidence="2" id="KW-0472">Membrane</keyword>
<evidence type="ECO:0000313" key="5">
    <source>
        <dbReference type="Proteomes" id="UP000821853"/>
    </source>
</evidence>
<dbReference type="OrthoDB" id="19988at2759"/>
<keyword evidence="5" id="KW-1185">Reference proteome</keyword>
<evidence type="ECO:0000313" key="4">
    <source>
        <dbReference type="EMBL" id="KAH9370701.1"/>
    </source>
</evidence>
<evidence type="ECO:0000259" key="3">
    <source>
        <dbReference type="Pfam" id="PF22913"/>
    </source>
</evidence>
<dbReference type="GO" id="GO:0006890">
    <property type="term" value="P:retrograde vesicle-mediated transport, Golgi to endoplasmic reticulum"/>
    <property type="evidence" value="ECO:0007669"/>
    <property type="project" value="TreeGrafter"/>
</dbReference>
<comment type="caution">
    <text evidence="4">The sequence shown here is derived from an EMBL/GenBank/DDBJ whole genome shotgun (WGS) entry which is preliminary data.</text>
</comment>
<dbReference type="GO" id="GO:0000149">
    <property type="term" value="F:SNARE binding"/>
    <property type="evidence" value="ECO:0007669"/>
    <property type="project" value="TreeGrafter"/>
</dbReference>
<evidence type="ECO:0000256" key="1">
    <source>
        <dbReference type="SAM" id="MobiDB-lite"/>
    </source>
</evidence>
<dbReference type="Proteomes" id="UP000821853">
    <property type="component" value="Chromosome 3"/>
</dbReference>
<dbReference type="PANTHER" id="PTHR15922">
    <property type="entry name" value="NEUROBLASTOMA-AMPLIFIED SEQUENCE"/>
    <property type="match status" value="1"/>
</dbReference>
<proteinExistence type="predicted"/>
<reference evidence="4 5" key="1">
    <citation type="journal article" date="2020" name="Cell">
        <title>Large-Scale Comparative Analyses of Tick Genomes Elucidate Their Genetic Diversity and Vector Capacities.</title>
        <authorList>
            <consortium name="Tick Genome and Microbiome Consortium (TIGMIC)"/>
            <person name="Jia N."/>
            <person name="Wang J."/>
            <person name="Shi W."/>
            <person name="Du L."/>
            <person name="Sun Y."/>
            <person name="Zhan W."/>
            <person name="Jiang J.F."/>
            <person name="Wang Q."/>
            <person name="Zhang B."/>
            <person name="Ji P."/>
            <person name="Bell-Sakyi L."/>
            <person name="Cui X.M."/>
            <person name="Yuan T.T."/>
            <person name="Jiang B.G."/>
            <person name="Yang W.F."/>
            <person name="Lam T.T."/>
            <person name="Chang Q.C."/>
            <person name="Ding S.J."/>
            <person name="Wang X.J."/>
            <person name="Zhu J.G."/>
            <person name="Ruan X.D."/>
            <person name="Zhao L."/>
            <person name="Wei J.T."/>
            <person name="Ye R.Z."/>
            <person name="Que T.C."/>
            <person name="Du C.H."/>
            <person name="Zhou Y.H."/>
            <person name="Cheng J.X."/>
            <person name="Dai P.F."/>
            <person name="Guo W.B."/>
            <person name="Han X.H."/>
            <person name="Huang E.J."/>
            <person name="Li L.F."/>
            <person name="Wei W."/>
            <person name="Gao Y.C."/>
            <person name="Liu J.Z."/>
            <person name="Shao H.Z."/>
            <person name="Wang X."/>
            <person name="Wang C.C."/>
            <person name="Yang T.C."/>
            <person name="Huo Q.B."/>
            <person name="Li W."/>
            <person name="Chen H.Y."/>
            <person name="Chen S.E."/>
            <person name="Zhou L.G."/>
            <person name="Ni X.B."/>
            <person name="Tian J.H."/>
            <person name="Sheng Y."/>
            <person name="Liu T."/>
            <person name="Pan Y.S."/>
            <person name="Xia L.Y."/>
            <person name="Li J."/>
            <person name="Zhao F."/>
            <person name="Cao W.C."/>
        </authorList>
    </citation>
    <scope>NUCLEOTIDE SEQUENCE [LARGE SCALE GENOMIC DNA]</scope>
    <source>
        <strain evidence="4">HaeL-2018</strain>
    </source>
</reference>
<gene>
    <name evidence="4" type="ORF">HPB48_013992</name>
</gene>
<name>A0A9J6G617_HAELO</name>
<keyword evidence="2" id="KW-0812">Transmembrane</keyword>
<feature type="compositionally biased region" description="Polar residues" evidence="1">
    <location>
        <begin position="264"/>
        <end position="273"/>
    </location>
</feature>
<feature type="transmembrane region" description="Helical" evidence="2">
    <location>
        <begin position="168"/>
        <end position="185"/>
    </location>
</feature>
<dbReference type="GO" id="GO:0070939">
    <property type="term" value="C:Dsl1/NZR complex"/>
    <property type="evidence" value="ECO:0007669"/>
    <property type="project" value="TreeGrafter"/>
</dbReference>
<feature type="region of interest" description="Disordered" evidence="1">
    <location>
        <begin position="231"/>
        <end position="273"/>
    </location>
</feature>
<feature type="compositionally biased region" description="Basic and acidic residues" evidence="1">
    <location>
        <begin position="246"/>
        <end position="258"/>
    </location>
</feature>
<sequence length="1226" mass="135968">MPHLPDGRQELGRDLNALTTPPPPPFDLLTPTCQIVAHALLGSGNREFIGSASKLLVCHREPTSKPKHPHSLPYETSVELVLSAAREYVDSAASHTDPCIPLARACLQILDSRLPEVKAELDFLSALPLLSQFKVGTLPVQARHCDKMELVRQALLQTPKAYKQSSKYIYILFFLAVLLISVPLVSPKPRRQKLLAFSLCYCPDTAVDKLLRAAQMLELQEIYQQLDLPQEELSSGSSKEPTPVPEESKGPPTRDRGSSVKPDGSQQQGSSWSFVGKTAGKTRSMLTTLGSADFWKGTVRNLTNVKHERPVQRTASTVRSNNDLKLFAVPAFYQSVFSDAYVGKYSLSYDKCDGLNWSPVLADLFNVLRASMIAEAIDDKSPSAQCSYESRGSILLGLAKGLFPEDTLLAMCCLFGVRHLDQVEEFFLNLPSTPMVLSIASYFFSLAVLIALDPSDAVRLLRLDGPQVVKEASSKNTDALPSEVLACAKLASKFCQLQADLAQAELLKKQGGSIDVERFTEDDNYKAETILGMALTLDQEALQVAVSLAKRYNIAVWDVYACHLEFLFSEGCGVAEVEERLRIDGMLEVLLSKPEPLREKLLSRIYPSLDGSDHSSMVFFYQLLEKCASASVDDLGLTPAKHLKLLGKLRTACPGLDYKALFEPGQSPLVVLNKFVNEDSVQAISELAPSIPCRDGSRLTSSSVYCTWASKLFLSKAEGRALTMAEWGKHFEVCRTYVDNLSPPDLIKFVESIAFDKDSVEQVSRRIRLDVVKQCLKMAKQSQDQKMAETGSKEEWSDAAKTLQGYLSHLQRIEDGVLDEAVDPSNPVIQSYAIEFELSRGIPEKLEAMLLRCAMLEHMPGLLPSLLSCCPPNTVDKQPTDIYSDAILLASEQLRNPDKKLHSVFDVLTPEEVLERILRQVLDERQDMFVGDMVLDLLRPFCLDSSVAIHVRLKVLEILEKNVILSTEDESLLLVLRVQTLIWSEWPDYEVDECTELDNDARQAMFDELLPRCSSESSFVVLGKLLQSGDPLESTEELDPEKNPWTQLLSRLLHSSDNSSTLDAAESLFLAAVKNCNLNLLCCRYVLGEFQRKNSMLHTLRSSLQTDHTELHKDAIAFLRAVGQVLECDYDETVLNRILQLKLLPDVASTALYQPVVEHLIASRDSADKHFSIDAAVKSLTDAGMLAEAGSLLLQASRMHPALSNFSVAVSAARRWLRGTRAANEP</sequence>
<keyword evidence="2" id="KW-1133">Transmembrane helix</keyword>
<feature type="domain" description="NBAS subunit of NRZ tethering complex C-terminal" evidence="3">
    <location>
        <begin position="844"/>
        <end position="965"/>
    </location>
</feature>
<protein>
    <recommendedName>
        <fullName evidence="3">NBAS subunit of NRZ tethering complex C-terminal domain-containing protein</fullName>
    </recommendedName>
</protein>